<dbReference type="PANTHER" id="PTHR40114">
    <property type="entry name" value="SLR0698 PROTEIN"/>
    <property type="match status" value="1"/>
</dbReference>
<dbReference type="EMBL" id="UOFD01000059">
    <property type="protein sequence ID" value="VAW53279.1"/>
    <property type="molecule type" value="Genomic_DNA"/>
</dbReference>
<protein>
    <recommendedName>
        <fullName evidence="1">CYTH domain-containing protein</fullName>
    </recommendedName>
</protein>
<dbReference type="PANTHER" id="PTHR40114:SF1">
    <property type="entry name" value="SLR0698 PROTEIN"/>
    <property type="match status" value="1"/>
</dbReference>
<evidence type="ECO:0000313" key="2">
    <source>
        <dbReference type="EMBL" id="VAW53279.1"/>
    </source>
</evidence>
<dbReference type="AlphaFoldDB" id="A0A3B0WVR3"/>
<accession>A0A3B0WVR3</accession>
<sequence>MGTEIERKFLIKNDNWKAHVSETHIIKQGYLQTGLELSQKSSVRIRISNKQANINIKSAALSTIRQEFEYDIPLHDAEQMLKTLCGDVVIEKIRYHVRHQSHLWEIDIFSGENAGLKMAEIELGALDEAFAKPDWLGEEVSDDGRYYNNSLISRPYSKW</sequence>
<reference evidence="2" key="1">
    <citation type="submission" date="2018-06" db="EMBL/GenBank/DDBJ databases">
        <authorList>
            <person name="Zhirakovskaya E."/>
        </authorList>
    </citation>
    <scope>NUCLEOTIDE SEQUENCE</scope>
</reference>
<dbReference type="Gene3D" id="2.40.320.10">
    <property type="entry name" value="Hypothetical Protein Pfu-838710-001"/>
    <property type="match status" value="1"/>
</dbReference>
<dbReference type="InterPro" id="IPR012042">
    <property type="entry name" value="NeuTTM/CthTTM-like"/>
</dbReference>
<dbReference type="SMART" id="SM01118">
    <property type="entry name" value="CYTH"/>
    <property type="match status" value="1"/>
</dbReference>
<feature type="domain" description="CYTH" evidence="1">
    <location>
        <begin position="2"/>
        <end position="153"/>
    </location>
</feature>
<dbReference type="Pfam" id="PF01928">
    <property type="entry name" value="CYTH"/>
    <property type="match status" value="1"/>
</dbReference>
<dbReference type="CDD" id="cd07891">
    <property type="entry name" value="CYTH-like_CthTTM-like_1"/>
    <property type="match status" value="1"/>
</dbReference>
<proteinExistence type="predicted"/>
<gene>
    <name evidence="2" type="ORF">MNBD_GAMMA06-641</name>
</gene>
<dbReference type="InterPro" id="IPR023577">
    <property type="entry name" value="CYTH_domain"/>
</dbReference>
<evidence type="ECO:0000259" key="1">
    <source>
        <dbReference type="PROSITE" id="PS51707"/>
    </source>
</evidence>
<organism evidence="2">
    <name type="scientific">hydrothermal vent metagenome</name>
    <dbReference type="NCBI Taxonomy" id="652676"/>
    <lineage>
        <taxon>unclassified sequences</taxon>
        <taxon>metagenomes</taxon>
        <taxon>ecological metagenomes</taxon>
    </lineage>
</organism>
<dbReference type="PROSITE" id="PS51707">
    <property type="entry name" value="CYTH"/>
    <property type="match status" value="1"/>
</dbReference>
<name>A0A3B0WVR3_9ZZZZ</name>
<dbReference type="PIRSF" id="PIRSF016487">
    <property type="entry name" value="CYTH_UCP016487"/>
    <property type="match status" value="1"/>
</dbReference>
<dbReference type="InterPro" id="IPR033469">
    <property type="entry name" value="CYTH-like_dom_sf"/>
</dbReference>
<dbReference type="SUPFAM" id="SSF55154">
    <property type="entry name" value="CYTH-like phosphatases"/>
    <property type="match status" value="1"/>
</dbReference>